<sequence>MYPSCGLSERKQAPSKREELPSMKRELRITRLLRHLPLHQPTPRTPPNACSSTTTPQIHEPQILKLIHHTN</sequence>
<evidence type="ECO:0000256" key="1">
    <source>
        <dbReference type="SAM" id="MobiDB-lite"/>
    </source>
</evidence>
<feature type="compositionally biased region" description="Basic and acidic residues" evidence="1">
    <location>
        <begin position="8"/>
        <end position="22"/>
    </location>
</feature>
<feature type="region of interest" description="Disordered" evidence="1">
    <location>
        <begin position="35"/>
        <end position="58"/>
    </location>
</feature>
<protein>
    <submittedName>
        <fullName evidence="2">Uncharacterized protein</fullName>
    </submittedName>
</protein>
<dbReference type="Proteomes" id="UP000289738">
    <property type="component" value="Chromosome B01"/>
</dbReference>
<organism evidence="2 3">
    <name type="scientific">Arachis hypogaea</name>
    <name type="common">Peanut</name>
    <dbReference type="NCBI Taxonomy" id="3818"/>
    <lineage>
        <taxon>Eukaryota</taxon>
        <taxon>Viridiplantae</taxon>
        <taxon>Streptophyta</taxon>
        <taxon>Embryophyta</taxon>
        <taxon>Tracheophyta</taxon>
        <taxon>Spermatophyta</taxon>
        <taxon>Magnoliopsida</taxon>
        <taxon>eudicotyledons</taxon>
        <taxon>Gunneridae</taxon>
        <taxon>Pentapetalae</taxon>
        <taxon>rosids</taxon>
        <taxon>fabids</taxon>
        <taxon>Fabales</taxon>
        <taxon>Fabaceae</taxon>
        <taxon>Papilionoideae</taxon>
        <taxon>50 kb inversion clade</taxon>
        <taxon>dalbergioids sensu lato</taxon>
        <taxon>Dalbergieae</taxon>
        <taxon>Pterocarpus clade</taxon>
        <taxon>Arachis</taxon>
    </lineage>
</organism>
<evidence type="ECO:0000313" key="3">
    <source>
        <dbReference type="Proteomes" id="UP000289738"/>
    </source>
</evidence>
<feature type="compositionally biased region" description="Polar residues" evidence="1">
    <location>
        <begin position="48"/>
        <end position="57"/>
    </location>
</feature>
<dbReference type="EMBL" id="SDMP01000011">
    <property type="protein sequence ID" value="RYR30427.1"/>
    <property type="molecule type" value="Genomic_DNA"/>
</dbReference>
<feature type="region of interest" description="Disordered" evidence="1">
    <location>
        <begin position="1"/>
        <end position="22"/>
    </location>
</feature>
<gene>
    <name evidence="2" type="ORF">Ahy_B01g055191</name>
</gene>
<proteinExistence type="predicted"/>
<dbReference type="AlphaFoldDB" id="A0A445AVJ1"/>
<name>A0A445AVJ1_ARAHY</name>
<reference evidence="2 3" key="1">
    <citation type="submission" date="2019-01" db="EMBL/GenBank/DDBJ databases">
        <title>Sequencing of cultivated peanut Arachis hypogaea provides insights into genome evolution and oil improvement.</title>
        <authorList>
            <person name="Chen X."/>
        </authorList>
    </citation>
    <scope>NUCLEOTIDE SEQUENCE [LARGE SCALE GENOMIC DNA]</scope>
    <source>
        <strain evidence="3">cv. Fuhuasheng</strain>
        <tissue evidence="2">Leaves</tissue>
    </source>
</reference>
<comment type="caution">
    <text evidence="2">The sequence shown here is derived from an EMBL/GenBank/DDBJ whole genome shotgun (WGS) entry which is preliminary data.</text>
</comment>
<evidence type="ECO:0000313" key="2">
    <source>
        <dbReference type="EMBL" id="RYR30427.1"/>
    </source>
</evidence>
<keyword evidence="3" id="KW-1185">Reference proteome</keyword>
<accession>A0A445AVJ1</accession>